<name>A0ABM8PMC8_9HYPH</name>
<dbReference type="PRINTS" id="PR01001">
    <property type="entry name" value="FADG3PDH"/>
</dbReference>
<keyword evidence="4" id="KW-0274">FAD</keyword>
<dbReference type="PANTHER" id="PTHR11985">
    <property type="entry name" value="GLYCEROL-3-PHOSPHATE DEHYDROGENASE"/>
    <property type="match status" value="1"/>
</dbReference>
<keyword evidence="5" id="KW-0560">Oxidoreductase</keyword>
<comment type="caution">
    <text evidence="7">The sequence shown here is derived from an EMBL/GenBank/DDBJ whole genome shotgun (WGS) entry which is preliminary data.</text>
</comment>
<organism evidence="7 8">
    <name type="scientific">Pseudorhizobium endolithicum</name>
    <dbReference type="NCBI Taxonomy" id="1191678"/>
    <lineage>
        <taxon>Bacteria</taxon>
        <taxon>Pseudomonadati</taxon>
        <taxon>Pseudomonadota</taxon>
        <taxon>Alphaproteobacteria</taxon>
        <taxon>Hyphomicrobiales</taxon>
        <taxon>Rhizobiaceae</taxon>
        <taxon>Rhizobium/Agrobacterium group</taxon>
        <taxon>Pseudorhizobium</taxon>
    </lineage>
</organism>
<dbReference type="Gene3D" id="3.50.50.60">
    <property type="entry name" value="FAD/NAD(P)-binding domain"/>
    <property type="match status" value="1"/>
</dbReference>
<reference evidence="7 8" key="1">
    <citation type="submission" date="2020-11" db="EMBL/GenBank/DDBJ databases">
        <authorList>
            <person name="Lassalle F."/>
        </authorList>
    </citation>
    <scope>NUCLEOTIDE SEQUENCE [LARGE SCALE GENOMIC DNA]</scope>
    <source>
        <strain evidence="7 8">JC140</strain>
    </source>
</reference>
<keyword evidence="3" id="KW-0285">Flavoprotein</keyword>
<evidence type="ECO:0000256" key="3">
    <source>
        <dbReference type="ARBA" id="ARBA00022630"/>
    </source>
</evidence>
<dbReference type="InterPro" id="IPR000447">
    <property type="entry name" value="G3P_DH_FAD-dep"/>
</dbReference>
<dbReference type="InterPro" id="IPR006076">
    <property type="entry name" value="FAD-dep_OxRdtase"/>
</dbReference>
<evidence type="ECO:0000313" key="7">
    <source>
        <dbReference type="EMBL" id="CAD7037771.1"/>
    </source>
</evidence>
<evidence type="ECO:0000256" key="4">
    <source>
        <dbReference type="ARBA" id="ARBA00022827"/>
    </source>
</evidence>
<dbReference type="PANTHER" id="PTHR11985:SF15">
    <property type="entry name" value="GLYCEROL-3-PHOSPHATE DEHYDROGENASE, MITOCHONDRIAL"/>
    <property type="match status" value="1"/>
</dbReference>
<dbReference type="InterPro" id="IPR036188">
    <property type="entry name" value="FAD/NAD-bd_sf"/>
</dbReference>
<protein>
    <submittedName>
        <fullName evidence="7">FAD-dependent oxidoreductase</fullName>
    </submittedName>
</protein>
<comment type="similarity">
    <text evidence="2">Belongs to the FAD-dependent glycerol-3-phosphate dehydrogenase family.</text>
</comment>
<dbReference type="Pfam" id="PF01266">
    <property type="entry name" value="DAO"/>
    <property type="match status" value="1"/>
</dbReference>
<dbReference type="Gene3D" id="3.30.9.10">
    <property type="entry name" value="D-Amino Acid Oxidase, subunit A, domain 2"/>
    <property type="match status" value="1"/>
</dbReference>
<sequence>MTATDLRTRIGSVAGQAFEVAVVGGGINGTAVARQLAHEGRSVLLVEKEDFGAGSSSRSSRIMHCGLNYLAEVLHAKGPGAKLRNLRLARRMMIERARLWRDLPGRLIARPFVIPIRAEDAVRPWAYDLAFRALRALGGYGVPIDYRRFAGQSLQDHPLRPFFSDDLVGLVSFSELVFEWPEAVCHDYARDAAALGAKVLNYVALADVTRETGGWRLSLVDMLTPGVTSSVSARHVVNMTGIASDRINARAASAGLTGFPSRTVTPNKGCHAAMRLPEPFRGMGILRRNELGHLFLAVPWRDYHIVGPTETAVVGDPPPPRAEESDVAALVAAAAENIPGAHIDHDDVLYHWGGYRPAGYSADNLRGQWLRTIYAPDDTVQDGGAWLSMAWGRLADHRITAEEVAKLIAARSGRNAYPRSTERLPPLAPRRADERDFIAGPLGPATLADVMFGRLGLGWSADLGRSEMRRVADVMAEANGTSADKLVLDYEALLRKEFGATS</sequence>
<dbReference type="SUPFAM" id="SSF54373">
    <property type="entry name" value="FAD-linked reductases, C-terminal domain"/>
    <property type="match status" value="1"/>
</dbReference>
<dbReference type="EMBL" id="CABFWF030000011">
    <property type="protein sequence ID" value="CAD7037771.1"/>
    <property type="molecule type" value="Genomic_DNA"/>
</dbReference>
<gene>
    <name evidence="7" type="ORF">REJC140_03703</name>
</gene>
<dbReference type="Proteomes" id="UP000606921">
    <property type="component" value="Unassembled WGS sequence"/>
</dbReference>
<proteinExistence type="inferred from homology"/>
<evidence type="ECO:0000313" key="8">
    <source>
        <dbReference type="Proteomes" id="UP000606921"/>
    </source>
</evidence>
<keyword evidence="8" id="KW-1185">Reference proteome</keyword>
<feature type="domain" description="FAD dependent oxidoreductase" evidence="6">
    <location>
        <begin position="20"/>
        <end position="364"/>
    </location>
</feature>
<accession>A0ABM8PMC8</accession>
<evidence type="ECO:0000256" key="1">
    <source>
        <dbReference type="ARBA" id="ARBA00001974"/>
    </source>
</evidence>
<evidence type="ECO:0000256" key="5">
    <source>
        <dbReference type="ARBA" id="ARBA00023002"/>
    </source>
</evidence>
<evidence type="ECO:0000259" key="6">
    <source>
        <dbReference type="Pfam" id="PF01266"/>
    </source>
</evidence>
<comment type="cofactor">
    <cofactor evidence="1">
        <name>FAD</name>
        <dbReference type="ChEBI" id="CHEBI:57692"/>
    </cofactor>
</comment>
<evidence type="ECO:0000256" key="2">
    <source>
        <dbReference type="ARBA" id="ARBA00007330"/>
    </source>
</evidence>
<dbReference type="SUPFAM" id="SSF51905">
    <property type="entry name" value="FAD/NAD(P)-binding domain"/>
    <property type="match status" value="1"/>
</dbReference>